<comment type="caution">
    <text evidence="1">The sequence shown here is derived from an EMBL/GenBank/DDBJ whole genome shotgun (WGS) entry which is preliminary data.</text>
</comment>
<name>A0A841P6M7_9HYPH</name>
<accession>A0A841P6M7</accession>
<evidence type="ECO:0008006" key="3">
    <source>
        <dbReference type="Google" id="ProtNLM"/>
    </source>
</evidence>
<keyword evidence="2" id="KW-1185">Reference proteome</keyword>
<sequence length="81" mass="9034">MELLRKETDGTKYRLLGIGVSDLSDDDKADPPDLVDVQSRKRAMAESAIDTLRDKFGRRAVETGYTFGKGRDAHPPEPIED</sequence>
<evidence type="ECO:0000313" key="2">
    <source>
        <dbReference type="Proteomes" id="UP000556329"/>
    </source>
</evidence>
<evidence type="ECO:0000313" key="1">
    <source>
        <dbReference type="EMBL" id="MBB6410964.1"/>
    </source>
</evidence>
<dbReference type="Proteomes" id="UP000556329">
    <property type="component" value="Unassembled WGS sequence"/>
</dbReference>
<proteinExistence type="predicted"/>
<dbReference type="AlphaFoldDB" id="A0A841P6M7"/>
<organism evidence="1 2">
    <name type="scientific">Mesorhizobium sangaii</name>
    <dbReference type="NCBI Taxonomy" id="505389"/>
    <lineage>
        <taxon>Bacteria</taxon>
        <taxon>Pseudomonadati</taxon>
        <taxon>Pseudomonadota</taxon>
        <taxon>Alphaproteobacteria</taxon>
        <taxon>Hyphomicrobiales</taxon>
        <taxon>Phyllobacteriaceae</taxon>
        <taxon>Mesorhizobium</taxon>
    </lineage>
</organism>
<gene>
    <name evidence="1" type="ORF">HNQ71_003638</name>
</gene>
<reference evidence="1 2" key="1">
    <citation type="submission" date="2020-08" db="EMBL/GenBank/DDBJ databases">
        <title>Genomic Encyclopedia of Type Strains, Phase IV (KMG-IV): sequencing the most valuable type-strain genomes for metagenomic binning, comparative biology and taxonomic classification.</title>
        <authorList>
            <person name="Goeker M."/>
        </authorList>
    </citation>
    <scope>NUCLEOTIDE SEQUENCE [LARGE SCALE GENOMIC DNA]</scope>
    <source>
        <strain evidence="1 2">DSM 100039</strain>
    </source>
</reference>
<protein>
    <recommendedName>
        <fullName evidence="3">DNA-directed DNA polymerase</fullName>
    </recommendedName>
</protein>
<dbReference type="EMBL" id="JACHEF010000003">
    <property type="protein sequence ID" value="MBB6410964.1"/>
    <property type="molecule type" value="Genomic_DNA"/>
</dbReference>